<dbReference type="InterPro" id="IPR023346">
    <property type="entry name" value="Lysozyme-like_dom_sf"/>
</dbReference>
<dbReference type="EMBL" id="BJCL01000008">
    <property type="protein sequence ID" value="GCL64211.1"/>
    <property type="molecule type" value="Genomic_DNA"/>
</dbReference>
<accession>A0A480AS23</accession>
<feature type="domain" description="Glycosyl transferase family 51" evidence="13">
    <location>
        <begin position="65"/>
        <end position="112"/>
    </location>
</feature>
<dbReference type="PANTHER" id="PTHR30400">
    <property type="entry name" value="MONOFUNCTIONAL BIOSYNTHETIC PEPTIDOGLYCAN TRANSGLYCOSYLASE"/>
    <property type="match status" value="1"/>
</dbReference>
<dbReference type="GO" id="GO:0009252">
    <property type="term" value="P:peptidoglycan biosynthetic process"/>
    <property type="evidence" value="ECO:0007669"/>
    <property type="project" value="UniProtKB-UniRule"/>
</dbReference>
<keyword evidence="2 11" id="KW-0997">Cell inner membrane</keyword>
<dbReference type="GO" id="GO:0008360">
    <property type="term" value="P:regulation of cell shape"/>
    <property type="evidence" value="ECO:0007669"/>
    <property type="project" value="UniProtKB-KW"/>
</dbReference>
<dbReference type="Proteomes" id="UP000301751">
    <property type="component" value="Unassembled WGS sequence"/>
</dbReference>
<evidence type="ECO:0000256" key="6">
    <source>
        <dbReference type="ARBA" id="ARBA00022960"/>
    </source>
</evidence>
<dbReference type="GO" id="GO:0009274">
    <property type="term" value="C:peptidoglycan-based cell wall"/>
    <property type="evidence" value="ECO:0007669"/>
    <property type="project" value="InterPro"/>
</dbReference>
<evidence type="ECO:0000313" key="15">
    <source>
        <dbReference type="Proteomes" id="UP000301751"/>
    </source>
</evidence>
<evidence type="ECO:0000256" key="11">
    <source>
        <dbReference type="HAMAP-Rule" id="MF_00766"/>
    </source>
</evidence>
<keyword evidence="4 11" id="KW-0808">Transferase</keyword>
<dbReference type="UniPathway" id="UPA00219"/>
<evidence type="ECO:0000256" key="4">
    <source>
        <dbReference type="ARBA" id="ARBA00022679"/>
    </source>
</evidence>
<dbReference type="HAMAP" id="MF_00766">
    <property type="entry name" value="PGT_MtgA"/>
    <property type="match status" value="1"/>
</dbReference>
<evidence type="ECO:0000259" key="13">
    <source>
        <dbReference type="Pfam" id="PF00912"/>
    </source>
</evidence>
<dbReference type="InterPro" id="IPR011812">
    <property type="entry name" value="Pep_trsgly"/>
</dbReference>
<dbReference type="PANTHER" id="PTHR30400:SF0">
    <property type="entry name" value="BIOSYNTHETIC PEPTIDOGLYCAN TRANSGLYCOSYLASE"/>
    <property type="match status" value="1"/>
</dbReference>
<comment type="similarity">
    <text evidence="11">Belongs to the glycosyltransferase 51 family.</text>
</comment>
<sequence length="265" mass="28645">MAGKSRGLGGHLLRGLALVAVCTLALQLFFLARIALMLVVDPQSTTFQRSEIIRLAVEKHQVAWAQDWVDNDRIAAHLKRAVIASEDAGFAEHSGVEWDALEAAWEKNQRAEAAAERRNAQLAKRAPPPDSPAAAKPRPAVVPKIVGGSTISQQLAKNLFLSGERTVLRKAQEFVLTFMLEGLLSKQRILAIYLNNVEWGEGLFGAQAAARHYFRVDAAQLGPGQAARLAVMLPAPKRFEKNPGSGYVASRAATIAARMGGVDLP</sequence>
<evidence type="ECO:0000256" key="7">
    <source>
        <dbReference type="ARBA" id="ARBA00022984"/>
    </source>
</evidence>
<evidence type="ECO:0000256" key="9">
    <source>
        <dbReference type="ARBA" id="ARBA00023136"/>
    </source>
</evidence>
<comment type="catalytic activity">
    <reaction evidence="11">
        <text>[GlcNAc-(1-&gt;4)-Mur2Ac(oyl-L-Ala-gamma-D-Glu-L-Lys-D-Ala-D-Ala)](n)-di-trans,octa-cis-undecaprenyl diphosphate + beta-D-GlcNAc-(1-&gt;4)-Mur2Ac(oyl-L-Ala-gamma-D-Glu-L-Lys-D-Ala-D-Ala)-di-trans,octa-cis-undecaprenyl diphosphate = [GlcNAc-(1-&gt;4)-Mur2Ac(oyl-L-Ala-gamma-D-Glu-L-Lys-D-Ala-D-Ala)](n+1)-di-trans,octa-cis-undecaprenyl diphosphate + di-trans,octa-cis-undecaprenyl diphosphate + H(+)</text>
        <dbReference type="Rhea" id="RHEA:23708"/>
        <dbReference type="Rhea" id="RHEA-COMP:9602"/>
        <dbReference type="Rhea" id="RHEA-COMP:9603"/>
        <dbReference type="ChEBI" id="CHEBI:15378"/>
        <dbReference type="ChEBI" id="CHEBI:58405"/>
        <dbReference type="ChEBI" id="CHEBI:60033"/>
        <dbReference type="ChEBI" id="CHEBI:78435"/>
        <dbReference type="EC" id="2.4.99.28"/>
    </reaction>
</comment>
<dbReference type="InterPro" id="IPR036950">
    <property type="entry name" value="PBP_transglycosylase"/>
</dbReference>
<dbReference type="AlphaFoldDB" id="A0A480AS23"/>
<dbReference type="Pfam" id="PF00912">
    <property type="entry name" value="Transgly"/>
    <property type="match status" value="2"/>
</dbReference>
<keyword evidence="1 11" id="KW-1003">Cell membrane</keyword>
<dbReference type="GO" id="GO:0071555">
    <property type="term" value="P:cell wall organization"/>
    <property type="evidence" value="ECO:0007669"/>
    <property type="project" value="UniProtKB-KW"/>
</dbReference>
<keyword evidence="15" id="KW-1185">Reference proteome</keyword>
<keyword evidence="8 11" id="KW-1133">Transmembrane helix</keyword>
<proteinExistence type="inferred from homology"/>
<dbReference type="GO" id="GO:0005886">
    <property type="term" value="C:plasma membrane"/>
    <property type="evidence" value="ECO:0007669"/>
    <property type="project" value="UniProtKB-SubCell"/>
</dbReference>
<dbReference type="OrthoDB" id="9766909at2"/>
<name>A0A480AS23_9BURK</name>
<keyword evidence="5 11" id="KW-0812">Transmembrane</keyword>
<evidence type="ECO:0000256" key="3">
    <source>
        <dbReference type="ARBA" id="ARBA00022676"/>
    </source>
</evidence>
<comment type="pathway">
    <text evidence="11">Cell wall biogenesis; peptidoglycan biosynthesis.</text>
</comment>
<reference evidence="15" key="1">
    <citation type="submission" date="2019-03" db="EMBL/GenBank/DDBJ databases">
        <title>Aquabacterium pictum sp.nov., the first bacteriochlorophyll a-containing freshwater bacterium in the genus Aquabacterium of the class Betaproteobacteria.</title>
        <authorList>
            <person name="Hirose S."/>
            <person name="Tank M."/>
            <person name="Hara E."/>
            <person name="Tamaki H."/>
            <person name="Takaichi S."/>
            <person name="Haruta S."/>
            <person name="Hanada S."/>
        </authorList>
    </citation>
    <scope>NUCLEOTIDE SEQUENCE [LARGE SCALE GENOMIC DNA]</scope>
    <source>
        <strain evidence="15">W35</strain>
    </source>
</reference>
<evidence type="ECO:0000256" key="2">
    <source>
        <dbReference type="ARBA" id="ARBA00022519"/>
    </source>
</evidence>
<organism evidence="14 15">
    <name type="scientific">Pseudaquabacterium pictum</name>
    <dbReference type="NCBI Taxonomy" id="2315236"/>
    <lineage>
        <taxon>Bacteria</taxon>
        <taxon>Pseudomonadati</taxon>
        <taxon>Pseudomonadota</taxon>
        <taxon>Betaproteobacteria</taxon>
        <taxon>Burkholderiales</taxon>
        <taxon>Sphaerotilaceae</taxon>
        <taxon>Pseudaquabacterium</taxon>
    </lineage>
</organism>
<keyword evidence="10 11" id="KW-0961">Cell wall biogenesis/degradation</keyword>
<keyword evidence="9 11" id="KW-0472">Membrane</keyword>
<evidence type="ECO:0000313" key="14">
    <source>
        <dbReference type="EMBL" id="GCL64211.1"/>
    </source>
</evidence>
<dbReference type="RefSeq" id="WP_137733932.1">
    <property type="nucleotide sequence ID" value="NZ_BJCL01000008.1"/>
</dbReference>
<keyword evidence="6 11" id="KW-0133">Cell shape</keyword>
<keyword evidence="3 11" id="KW-0328">Glycosyltransferase</keyword>
<evidence type="ECO:0000256" key="8">
    <source>
        <dbReference type="ARBA" id="ARBA00022989"/>
    </source>
</evidence>
<gene>
    <name evidence="11 14" type="primary">mtgA</name>
    <name evidence="14" type="ORF">AQPW35_32920</name>
</gene>
<dbReference type="GO" id="GO:0016763">
    <property type="term" value="F:pentosyltransferase activity"/>
    <property type="evidence" value="ECO:0007669"/>
    <property type="project" value="InterPro"/>
</dbReference>
<comment type="function">
    <text evidence="11">Peptidoglycan polymerase that catalyzes glycan chain elongation from lipid-linked precursors.</text>
</comment>
<evidence type="ECO:0000256" key="1">
    <source>
        <dbReference type="ARBA" id="ARBA00022475"/>
    </source>
</evidence>
<dbReference type="InterPro" id="IPR001264">
    <property type="entry name" value="Glyco_trans_51"/>
</dbReference>
<evidence type="ECO:0000256" key="10">
    <source>
        <dbReference type="ARBA" id="ARBA00023316"/>
    </source>
</evidence>
<dbReference type="Gene3D" id="1.10.3810.10">
    <property type="entry name" value="Biosynthetic peptidoglycan transglycosylase-like"/>
    <property type="match status" value="1"/>
</dbReference>
<feature type="domain" description="Glycosyl transferase family 51" evidence="13">
    <location>
        <begin position="146"/>
        <end position="259"/>
    </location>
</feature>
<evidence type="ECO:0000256" key="12">
    <source>
        <dbReference type="SAM" id="MobiDB-lite"/>
    </source>
</evidence>
<comment type="subcellular location">
    <subcellularLocation>
        <location evidence="11">Cell inner membrane</location>
        <topology evidence="11">Single-pass membrane protein</topology>
    </subcellularLocation>
</comment>
<protein>
    <recommendedName>
        <fullName evidence="11">Biosynthetic peptidoglycan transglycosylase</fullName>
        <ecNumber evidence="11">2.4.99.28</ecNumber>
    </recommendedName>
    <alternativeName>
        <fullName evidence="11">Glycan polymerase</fullName>
    </alternativeName>
    <alternativeName>
        <fullName evidence="11">Peptidoglycan glycosyltransferase MtgA</fullName>
        <shortName evidence="11">PGT</shortName>
    </alternativeName>
</protein>
<feature type="region of interest" description="Disordered" evidence="12">
    <location>
        <begin position="116"/>
        <end position="138"/>
    </location>
</feature>
<dbReference type="SUPFAM" id="SSF53955">
    <property type="entry name" value="Lysozyme-like"/>
    <property type="match status" value="2"/>
</dbReference>
<comment type="caution">
    <text evidence="14">The sequence shown here is derived from an EMBL/GenBank/DDBJ whole genome shotgun (WGS) entry which is preliminary data.</text>
</comment>
<dbReference type="EC" id="2.4.99.28" evidence="11"/>
<keyword evidence="7 11" id="KW-0573">Peptidoglycan synthesis</keyword>
<dbReference type="GO" id="GO:0008955">
    <property type="term" value="F:peptidoglycan glycosyltransferase activity"/>
    <property type="evidence" value="ECO:0007669"/>
    <property type="project" value="UniProtKB-UniRule"/>
</dbReference>
<evidence type="ECO:0000256" key="5">
    <source>
        <dbReference type="ARBA" id="ARBA00022692"/>
    </source>
</evidence>
<feature type="transmembrane region" description="Helical" evidence="11">
    <location>
        <begin position="12"/>
        <end position="40"/>
    </location>
</feature>